<dbReference type="PANTHER" id="PTHR14195">
    <property type="entry name" value="G PATCH DOMAIN CONTAINING PROTEIN 2"/>
    <property type="match status" value="1"/>
</dbReference>
<dbReference type="GO" id="GO:0003676">
    <property type="term" value="F:nucleic acid binding"/>
    <property type="evidence" value="ECO:0007669"/>
    <property type="project" value="UniProtKB-UniRule"/>
</dbReference>
<dbReference type="SMART" id="SM00393">
    <property type="entry name" value="R3H"/>
    <property type="match status" value="1"/>
</dbReference>
<dbReference type="Pfam" id="PF01585">
    <property type="entry name" value="G-patch"/>
    <property type="match status" value="1"/>
</dbReference>
<dbReference type="Gene3D" id="3.30.1370.50">
    <property type="entry name" value="R3H-like domain"/>
    <property type="match status" value="1"/>
</dbReference>
<gene>
    <name evidence="4" type="ORF">T552_00215</name>
</gene>
<dbReference type="VEuPathDB" id="FungiDB:T552_00215"/>
<dbReference type="PROSITE" id="PS50174">
    <property type="entry name" value="G_PATCH"/>
    <property type="match status" value="1"/>
</dbReference>
<dbReference type="OrthoDB" id="21470at2759"/>
<name>A0A0W4ZT77_PNEC8</name>
<protein>
    <recommendedName>
        <fullName evidence="6">G-patch domain-containing protein</fullName>
    </recommendedName>
</protein>
<feature type="region of interest" description="Disordered" evidence="1">
    <location>
        <begin position="79"/>
        <end position="99"/>
    </location>
</feature>
<dbReference type="InterPro" id="IPR036867">
    <property type="entry name" value="R3H_dom_sf"/>
</dbReference>
<feature type="domain" description="R3H" evidence="3">
    <location>
        <begin position="278"/>
        <end position="341"/>
    </location>
</feature>
<keyword evidence="5" id="KW-1185">Reference proteome</keyword>
<evidence type="ECO:0000256" key="1">
    <source>
        <dbReference type="SAM" id="MobiDB-lite"/>
    </source>
</evidence>
<sequence length="448" mass="51964">MKKKTVLSEPNVVCGFYPRLLGSSVSTLNDTKNIHCELSCRSLSALESDNFSEEILFVGKGSKETKKKVVHVYKNKYKSSGNDETTKENKSGNDLTKNSDFIHLKSGQKPSLSRSRKAKGLKNKVKYVKDDNAELDYIENITANECLNYDELLKEYESSSVFLDDRDVVIYSDDDLDEKKHYDIYNRFGFDTSSIPRSDRRAWKNNRIALSYLNKKFKKNYDLEDDNYFSFYNDLENLEKSIGRKRSQKHYRDLSIMKNPEKNEKENKKGKMVGRTFKELLLHVNNIILRFLSDSDLMELDLVPMDSHARKWVHMLANAYGIVSKSFGQRKLRHVVLYKTKRVHNYSKYHVDRILQNLEHYDRKVYRMKDSNKSKGNYGKIPKDKHKYKYHDGDIVGKDAPEIDKDNKGRMMLEKLGWIAGNGLGAADNKGIEVPVMAVIKTTKLGLR</sequence>
<dbReference type="SUPFAM" id="SSF82708">
    <property type="entry name" value="R3H domain"/>
    <property type="match status" value="1"/>
</dbReference>
<dbReference type="InterPro" id="IPR001374">
    <property type="entry name" value="R3H_dom"/>
</dbReference>
<dbReference type="CDD" id="cd02325">
    <property type="entry name" value="R3H"/>
    <property type="match status" value="1"/>
</dbReference>
<dbReference type="Proteomes" id="UP000054454">
    <property type="component" value="Unassembled WGS sequence"/>
</dbReference>
<proteinExistence type="predicted"/>
<evidence type="ECO:0000259" key="2">
    <source>
        <dbReference type="PROSITE" id="PS50174"/>
    </source>
</evidence>
<dbReference type="PROSITE" id="PS51061">
    <property type="entry name" value="R3H"/>
    <property type="match status" value="1"/>
</dbReference>
<dbReference type="AlphaFoldDB" id="A0A0W4ZT77"/>
<organism evidence="4 5">
    <name type="scientific">Pneumocystis carinii (strain B80)</name>
    <name type="common">Rat pneumocystis pneumonia agent</name>
    <name type="synonym">Pneumocystis carinii f. sp. carinii</name>
    <dbReference type="NCBI Taxonomy" id="1408658"/>
    <lineage>
        <taxon>Eukaryota</taxon>
        <taxon>Fungi</taxon>
        <taxon>Dikarya</taxon>
        <taxon>Ascomycota</taxon>
        <taxon>Taphrinomycotina</taxon>
        <taxon>Pneumocystomycetes</taxon>
        <taxon>Pneumocystaceae</taxon>
        <taxon>Pneumocystis</taxon>
    </lineage>
</organism>
<evidence type="ECO:0008006" key="6">
    <source>
        <dbReference type="Google" id="ProtNLM"/>
    </source>
</evidence>
<dbReference type="GeneID" id="28935035"/>
<dbReference type="Pfam" id="PF01424">
    <property type="entry name" value="R3H"/>
    <property type="match status" value="1"/>
</dbReference>
<dbReference type="InterPro" id="IPR051189">
    <property type="entry name" value="Splicing_assoc_domain"/>
</dbReference>
<accession>A0A0W4ZT77</accession>
<dbReference type="InterPro" id="IPR000467">
    <property type="entry name" value="G_patch_dom"/>
</dbReference>
<dbReference type="SMART" id="SM00443">
    <property type="entry name" value="G_patch"/>
    <property type="match status" value="1"/>
</dbReference>
<dbReference type="RefSeq" id="XP_018227693.1">
    <property type="nucleotide sequence ID" value="XM_018368833.1"/>
</dbReference>
<evidence type="ECO:0000259" key="3">
    <source>
        <dbReference type="PROSITE" id="PS51061"/>
    </source>
</evidence>
<evidence type="ECO:0000313" key="5">
    <source>
        <dbReference type="Proteomes" id="UP000054454"/>
    </source>
</evidence>
<evidence type="ECO:0000313" key="4">
    <source>
        <dbReference type="EMBL" id="KTW31577.1"/>
    </source>
</evidence>
<reference evidence="5" key="1">
    <citation type="journal article" date="2016" name="Nat. Commun.">
        <title>Genome analysis of three Pneumocystis species reveals adaptation mechanisms to life exclusively in mammalian hosts.</title>
        <authorList>
            <person name="Ma L."/>
            <person name="Chen Z."/>
            <person name="Huang D.W."/>
            <person name="Kutty G."/>
            <person name="Ishihara M."/>
            <person name="Wang H."/>
            <person name="Abouelleil A."/>
            <person name="Bishop L."/>
            <person name="Davey E."/>
            <person name="Deng R."/>
            <person name="Deng X."/>
            <person name="Fan L."/>
            <person name="Fantoni G."/>
            <person name="Fitzgerald M."/>
            <person name="Gogineni E."/>
            <person name="Goldberg J.M."/>
            <person name="Handley G."/>
            <person name="Hu X."/>
            <person name="Huber C."/>
            <person name="Jiao X."/>
            <person name="Jones K."/>
            <person name="Levin J.Z."/>
            <person name="Liu Y."/>
            <person name="Macdonald P."/>
            <person name="Melnikov A."/>
            <person name="Raley C."/>
            <person name="Sassi M."/>
            <person name="Sherman B.T."/>
            <person name="Song X."/>
            <person name="Sykes S."/>
            <person name="Tran B."/>
            <person name="Walsh L."/>
            <person name="Xia Y."/>
            <person name="Yang J."/>
            <person name="Young S."/>
            <person name="Zeng Q."/>
            <person name="Zheng X."/>
            <person name="Stephens R."/>
            <person name="Nusbaum C."/>
            <person name="Birren B.W."/>
            <person name="Azadi P."/>
            <person name="Lempicki R.A."/>
            <person name="Cuomo C.A."/>
            <person name="Kovacs J.A."/>
        </authorList>
    </citation>
    <scope>NUCLEOTIDE SEQUENCE [LARGE SCALE GENOMIC DNA]</scope>
    <source>
        <strain evidence="5">B80</strain>
    </source>
</reference>
<comment type="caution">
    <text evidence="4">The sequence shown here is derived from an EMBL/GenBank/DDBJ whole genome shotgun (WGS) entry which is preliminary data.</text>
</comment>
<dbReference type="EMBL" id="LFVZ01000001">
    <property type="protein sequence ID" value="KTW31577.1"/>
    <property type="molecule type" value="Genomic_DNA"/>
</dbReference>
<feature type="domain" description="G-patch" evidence="2">
    <location>
        <begin position="405"/>
        <end position="448"/>
    </location>
</feature>